<sequence>MFQIIRVAFVLLTLGCANAATAAGSYRTSLFWPLAVPSPARQPPNTQTTGYKAGALGVDTLIAAVPEMQKSPGWTASRLPISAAKT</sequence>
<dbReference type="AlphaFoldDB" id="A0A2X4UWS5"/>
<dbReference type="Proteomes" id="UP000248897">
    <property type="component" value="Chromosome 1"/>
</dbReference>
<keyword evidence="2" id="KW-0378">Hydrolase</keyword>
<evidence type="ECO:0000313" key="2">
    <source>
        <dbReference type="EMBL" id="SQI40178.1"/>
    </source>
</evidence>
<dbReference type="EC" id="3.5.1.1" evidence="2"/>
<feature type="signal peptide" evidence="1">
    <location>
        <begin position="1"/>
        <end position="22"/>
    </location>
</feature>
<evidence type="ECO:0000256" key="1">
    <source>
        <dbReference type="SAM" id="SignalP"/>
    </source>
</evidence>
<evidence type="ECO:0000313" key="3">
    <source>
        <dbReference type="Proteomes" id="UP000248897"/>
    </source>
</evidence>
<protein>
    <submittedName>
        <fullName evidence="2">L-asparaginase</fullName>
        <ecNumber evidence="2">3.5.1.1</ecNumber>
    </submittedName>
</protein>
<keyword evidence="1" id="KW-0732">Signal</keyword>
<dbReference type="GO" id="GO:0004067">
    <property type="term" value="F:asparaginase activity"/>
    <property type="evidence" value="ECO:0007669"/>
    <property type="project" value="UniProtKB-EC"/>
</dbReference>
<organism evidence="2 3">
    <name type="scientific">Serratia plymuthica</name>
    <dbReference type="NCBI Taxonomy" id="82996"/>
    <lineage>
        <taxon>Bacteria</taxon>
        <taxon>Pseudomonadati</taxon>
        <taxon>Pseudomonadota</taxon>
        <taxon>Gammaproteobacteria</taxon>
        <taxon>Enterobacterales</taxon>
        <taxon>Yersiniaceae</taxon>
        <taxon>Serratia</taxon>
    </lineage>
</organism>
<dbReference type="EMBL" id="LS483469">
    <property type="protein sequence ID" value="SQI40178.1"/>
    <property type="molecule type" value="Genomic_DNA"/>
</dbReference>
<gene>
    <name evidence="2" type="primary">ansB_3</name>
    <name evidence="2" type="ORF">NCTC12961_03067</name>
</gene>
<reference evidence="2 3" key="1">
    <citation type="submission" date="2018-06" db="EMBL/GenBank/DDBJ databases">
        <authorList>
            <consortium name="Pathogen Informatics"/>
            <person name="Doyle S."/>
        </authorList>
    </citation>
    <scope>NUCLEOTIDE SEQUENCE [LARGE SCALE GENOMIC DNA]</scope>
    <source>
        <strain evidence="2 3">NCTC12961</strain>
    </source>
</reference>
<proteinExistence type="predicted"/>
<accession>A0A2X4UWS5</accession>
<feature type="chain" id="PRO_5015953893" evidence="1">
    <location>
        <begin position="23"/>
        <end position="86"/>
    </location>
</feature>
<name>A0A2X4UWS5_SERPL</name>